<dbReference type="PROSITE" id="PS50026">
    <property type="entry name" value="EGF_3"/>
    <property type="match status" value="1"/>
</dbReference>
<dbReference type="AlphaFoldDB" id="A0A1I8H760"/>
<dbReference type="InterPro" id="IPR000742">
    <property type="entry name" value="EGF"/>
</dbReference>
<feature type="disulfide bond" evidence="5">
    <location>
        <begin position="86"/>
        <end position="96"/>
    </location>
</feature>
<keyword evidence="1 5" id="KW-0245">EGF-like domain</keyword>
<dbReference type="SUPFAM" id="SSF57196">
    <property type="entry name" value="EGF/Laminin"/>
    <property type="match status" value="2"/>
</dbReference>
<dbReference type="PANTHER" id="PTHR11219:SF69">
    <property type="entry name" value="TENEURIN-A"/>
    <property type="match status" value="1"/>
</dbReference>
<dbReference type="PANTHER" id="PTHR11219">
    <property type="entry name" value="TENEURIN AND N-ACETYLGLUCOSAMINE-1-PHOSPHODIESTER ALPHA-N-ACETYLGLUCOSAMINIDASE"/>
    <property type="match status" value="1"/>
</dbReference>
<organism evidence="8 9">
    <name type="scientific">Macrostomum lignano</name>
    <dbReference type="NCBI Taxonomy" id="282301"/>
    <lineage>
        <taxon>Eukaryota</taxon>
        <taxon>Metazoa</taxon>
        <taxon>Spiralia</taxon>
        <taxon>Lophotrochozoa</taxon>
        <taxon>Platyhelminthes</taxon>
        <taxon>Rhabditophora</taxon>
        <taxon>Macrostomorpha</taxon>
        <taxon>Macrostomida</taxon>
        <taxon>Macrostomidae</taxon>
        <taxon>Macrostomum</taxon>
    </lineage>
</organism>
<dbReference type="Proteomes" id="UP000095280">
    <property type="component" value="Unplaced"/>
</dbReference>
<evidence type="ECO:0000256" key="6">
    <source>
        <dbReference type="SAM" id="MobiDB-lite"/>
    </source>
</evidence>
<sequence length="440" mass="47094">GLFYSSSSSCYRGFHRHCAASAPPLPPQKIAKRETQPQQPPLNQQSVIRFLTPGIWYVSLINDQPEPMVADISAELTLRDFQLPNCLNQCSNRGQCTDGRCSCLVGFKGPDCSIPDEVEICSGNGYFDRGRCHCHAQWKGAECEVAWSECLDPLCSGNGRCEAGSCRCFEGFSGDRCQNSAAHRTATAVESAVPTTATAAASPAGAGADCQTPAASANEANERCPADSDTAVRLCSGRGRIVDGRCECDRGFSGDSCEFETCLVTCQHGDCVNGSCQCHLGWSGVRCQLRSCGGTSSDSCSGHGVCVNGTCACDKGWNGPALLTRNNGNCELDPSTGDWRCVLRRPESLARGTPASTRLSSSAQTRRIMTTTGLVDCNDPDCCNQPVCSRAESCSPGAYPQQVLLSEPSLPYVSSFERRVRFLIGQGERAALLSMYFEPR</sequence>
<dbReference type="GO" id="GO:0046982">
    <property type="term" value="F:protein heterodimerization activity"/>
    <property type="evidence" value="ECO:0007669"/>
    <property type="project" value="TreeGrafter"/>
</dbReference>
<dbReference type="InterPro" id="IPR051216">
    <property type="entry name" value="Teneurin"/>
</dbReference>
<evidence type="ECO:0000256" key="5">
    <source>
        <dbReference type="PROSITE-ProRule" id="PRU00076"/>
    </source>
</evidence>
<dbReference type="PROSITE" id="PS00022">
    <property type="entry name" value="EGF_1"/>
    <property type="match status" value="3"/>
</dbReference>
<evidence type="ECO:0000313" key="8">
    <source>
        <dbReference type="Proteomes" id="UP000095280"/>
    </source>
</evidence>
<evidence type="ECO:0000256" key="1">
    <source>
        <dbReference type="ARBA" id="ARBA00022536"/>
    </source>
</evidence>
<dbReference type="GO" id="GO:0042803">
    <property type="term" value="F:protein homodimerization activity"/>
    <property type="evidence" value="ECO:0007669"/>
    <property type="project" value="TreeGrafter"/>
</dbReference>
<feature type="domain" description="EGF-like" evidence="7">
    <location>
        <begin position="82"/>
        <end position="113"/>
    </location>
</feature>
<reference evidence="9" key="1">
    <citation type="submission" date="2016-11" db="UniProtKB">
        <authorList>
            <consortium name="WormBaseParasite"/>
        </authorList>
    </citation>
    <scope>IDENTIFICATION</scope>
</reference>
<keyword evidence="3 5" id="KW-1015">Disulfide bond</keyword>
<keyword evidence="2" id="KW-0677">Repeat</keyword>
<dbReference type="WBParaSite" id="maker-uti_cns_0004745-snap-gene-0.2-mRNA-1">
    <property type="protein sequence ID" value="maker-uti_cns_0004745-snap-gene-0.2-mRNA-1"/>
    <property type="gene ID" value="maker-uti_cns_0004745-snap-gene-0.2"/>
</dbReference>
<proteinExistence type="predicted"/>
<accession>A0A1I8H760</accession>
<dbReference type="PROSITE" id="PS01186">
    <property type="entry name" value="EGF_2"/>
    <property type="match status" value="3"/>
</dbReference>
<feature type="region of interest" description="Disordered" evidence="6">
    <location>
        <begin position="22"/>
        <end position="44"/>
    </location>
</feature>
<evidence type="ECO:0000256" key="4">
    <source>
        <dbReference type="ARBA" id="ARBA00023180"/>
    </source>
</evidence>
<dbReference type="SMART" id="SM00181">
    <property type="entry name" value="EGF"/>
    <property type="match status" value="5"/>
</dbReference>
<dbReference type="Pfam" id="PF25024">
    <property type="entry name" value="EGF_TEN"/>
    <property type="match status" value="1"/>
</dbReference>
<name>A0A1I8H760_9PLAT</name>
<keyword evidence="8" id="KW-1185">Reference proteome</keyword>
<keyword evidence="4" id="KW-0325">Glycoprotein</keyword>
<evidence type="ECO:0000256" key="2">
    <source>
        <dbReference type="ARBA" id="ARBA00022737"/>
    </source>
</evidence>
<dbReference type="GO" id="GO:0048666">
    <property type="term" value="P:neuron development"/>
    <property type="evidence" value="ECO:0007669"/>
    <property type="project" value="TreeGrafter"/>
</dbReference>
<dbReference type="GO" id="GO:0043005">
    <property type="term" value="C:neuron projection"/>
    <property type="evidence" value="ECO:0007669"/>
    <property type="project" value="TreeGrafter"/>
</dbReference>
<feature type="disulfide bond" evidence="5">
    <location>
        <begin position="103"/>
        <end position="112"/>
    </location>
</feature>
<dbReference type="FunFam" id="2.10.25.10:FF:000001">
    <property type="entry name" value="Tenascin C"/>
    <property type="match status" value="1"/>
</dbReference>
<dbReference type="GO" id="GO:0007157">
    <property type="term" value="P:heterophilic cell-cell adhesion via plasma membrane cell adhesion molecules"/>
    <property type="evidence" value="ECO:0007669"/>
    <property type="project" value="TreeGrafter"/>
</dbReference>
<evidence type="ECO:0000259" key="7">
    <source>
        <dbReference type="PROSITE" id="PS50026"/>
    </source>
</evidence>
<evidence type="ECO:0000313" key="9">
    <source>
        <dbReference type="WBParaSite" id="maker-uti_cns_0004745-snap-gene-0.2-mRNA-1"/>
    </source>
</evidence>
<protein>
    <submittedName>
        <fullName evidence="9">EGF-like domain-containing protein</fullName>
    </submittedName>
</protein>
<comment type="caution">
    <text evidence="5">Lacks conserved residue(s) required for the propagation of feature annotation.</text>
</comment>
<dbReference type="GO" id="GO:0050839">
    <property type="term" value="F:cell adhesion molecule binding"/>
    <property type="evidence" value="ECO:0007669"/>
    <property type="project" value="TreeGrafter"/>
</dbReference>
<evidence type="ECO:0000256" key="3">
    <source>
        <dbReference type="ARBA" id="ARBA00023157"/>
    </source>
</evidence>
<dbReference type="Gene3D" id="2.10.25.10">
    <property type="entry name" value="Laminin"/>
    <property type="match status" value="6"/>
</dbReference>